<dbReference type="Proteomes" id="UP000308197">
    <property type="component" value="Unassembled WGS sequence"/>
</dbReference>
<protein>
    <submittedName>
        <fullName evidence="2">Uncharacterized protein</fullName>
    </submittedName>
</protein>
<feature type="compositionally biased region" description="Acidic residues" evidence="1">
    <location>
        <begin position="87"/>
        <end position="100"/>
    </location>
</feature>
<sequence>MRIAVVRELLELFEQGRLYFRKATPGEIFAAQESLYNAAPGVRFAVPAVRNCRRNLNQHWKRPTIDPVKFPPRFVRNGPKSARGVDTDEDQDGVENADGS</sequence>
<feature type="region of interest" description="Disordered" evidence="1">
    <location>
        <begin position="63"/>
        <end position="100"/>
    </location>
</feature>
<gene>
    <name evidence="2" type="ORF">K466DRAFT_592983</name>
</gene>
<organism evidence="2 3">
    <name type="scientific">Polyporus arcularius HHB13444</name>
    <dbReference type="NCBI Taxonomy" id="1314778"/>
    <lineage>
        <taxon>Eukaryota</taxon>
        <taxon>Fungi</taxon>
        <taxon>Dikarya</taxon>
        <taxon>Basidiomycota</taxon>
        <taxon>Agaricomycotina</taxon>
        <taxon>Agaricomycetes</taxon>
        <taxon>Polyporales</taxon>
        <taxon>Polyporaceae</taxon>
        <taxon>Polyporus</taxon>
    </lineage>
</organism>
<name>A0A5C3NJ98_9APHY</name>
<evidence type="ECO:0000256" key="1">
    <source>
        <dbReference type="SAM" id="MobiDB-lite"/>
    </source>
</evidence>
<evidence type="ECO:0000313" key="2">
    <source>
        <dbReference type="EMBL" id="TFK77811.1"/>
    </source>
</evidence>
<keyword evidence="3" id="KW-1185">Reference proteome</keyword>
<accession>A0A5C3NJ98</accession>
<dbReference type="AlphaFoldDB" id="A0A5C3NJ98"/>
<evidence type="ECO:0000313" key="3">
    <source>
        <dbReference type="Proteomes" id="UP000308197"/>
    </source>
</evidence>
<dbReference type="EMBL" id="ML213123">
    <property type="protein sequence ID" value="TFK77811.1"/>
    <property type="molecule type" value="Genomic_DNA"/>
</dbReference>
<dbReference type="InParanoid" id="A0A5C3NJ98"/>
<reference evidence="2 3" key="1">
    <citation type="journal article" date="2019" name="Nat. Ecol. Evol.">
        <title>Megaphylogeny resolves global patterns of mushroom evolution.</title>
        <authorList>
            <person name="Varga T."/>
            <person name="Krizsan K."/>
            <person name="Foldi C."/>
            <person name="Dima B."/>
            <person name="Sanchez-Garcia M."/>
            <person name="Sanchez-Ramirez S."/>
            <person name="Szollosi G.J."/>
            <person name="Szarkandi J.G."/>
            <person name="Papp V."/>
            <person name="Albert L."/>
            <person name="Andreopoulos W."/>
            <person name="Angelini C."/>
            <person name="Antonin V."/>
            <person name="Barry K.W."/>
            <person name="Bougher N.L."/>
            <person name="Buchanan P."/>
            <person name="Buyck B."/>
            <person name="Bense V."/>
            <person name="Catcheside P."/>
            <person name="Chovatia M."/>
            <person name="Cooper J."/>
            <person name="Damon W."/>
            <person name="Desjardin D."/>
            <person name="Finy P."/>
            <person name="Geml J."/>
            <person name="Haridas S."/>
            <person name="Hughes K."/>
            <person name="Justo A."/>
            <person name="Karasinski D."/>
            <person name="Kautmanova I."/>
            <person name="Kiss B."/>
            <person name="Kocsube S."/>
            <person name="Kotiranta H."/>
            <person name="LaButti K.M."/>
            <person name="Lechner B.E."/>
            <person name="Liimatainen K."/>
            <person name="Lipzen A."/>
            <person name="Lukacs Z."/>
            <person name="Mihaltcheva S."/>
            <person name="Morgado L.N."/>
            <person name="Niskanen T."/>
            <person name="Noordeloos M.E."/>
            <person name="Ohm R.A."/>
            <person name="Ortiz-Santana B."/>
            <person name="Ovrebo C."/>
            <person name="Racz N."/>
            <person name="Riley R."/>
            <person name="Savchenko A."/>
            <person name="Shiryaev A."/>
            <person name="Soop K."/>
            <person name="Spirin V."/>
            <person name="Szebenyi C."/>
            <person name="Tomsovsky M."/>
            <person name="Tulloss R.E."/>
            <person name="Uehling J."/>
            <person name="Grigoriev I.V."/>
            <person name="Vagvolgyi C."/>
            <person name="Papp T."/>
            <person name="Martin F.M."/>
            <person name="Miettinen O."/>
            <person name="Hibbett D.S."/>
            <person name="Nagy L.G."/>
        </authorList>
    </citation>
    <scope>NUCLEOTIDE SEQUENCE [LARGE SCALE GENOMIC DNA]</scope>
    <source>
        <strain evidence="2 3">HHB13444</strain>
    </source>
</reference>
<proteinExistence type="predicted"/>